<dbReference type="SUPFAM" id="SSF57196">
    <property type="entry name" value="EGF/Laminin"/>
    <property type="match status" value="1"/>
</dbReference>
<dbReference type="InterPro" id="IPR000742">
    <property type="entry name" value="EGF"/>
</dbReference>
<dbReference type="Proteomes" id="UP000694844">
    <property type="component" value="Chromosome 5"/>
</dbReference>
<keyword evidence="1 2" id="KW-1015">Disulfide bond</keyword>
<feature type="chain" id="PRO_5034049554" evidence="4">
    <location>
        <begin position="28"/>
        <end position="168"/>
    </location>
</feature>
<keyword evidence="6" id="KW-1185">Reference proteome</keyword>
<dbReference type="Pfam" id="PF07974">
    <property type="entry name" value="EGF_2"/>
    <property type="match status" value="1"/>
</dbReference>
<protein>
    <submittedName>
        <fullName evidence="7">Protein serrate-like</fullName>
    </submittedName>
</protein>
<evidence type="ECO:0000259" key="5">
    <source>
        <dbReference type="PROSITE" id="PS50026"/>
    </source>
</evidence>
<keyword evidence="3" id="KW-1133">Transmembrane helix</keyword>
<dbReference type="Gene3D" id="2.10.25.10">
    <property type="entry name" value="Laminin"/>
    <property type="match status" value="1"/>
</dbReference>
<dbReference type="PROSITE" id="PS50026">
    <property type="entry name" value="EGF_3"/>
    <property type="match status" value="1"/>
</dbReference>
<keyword evidence="2" id="KW-0245">EGF-like domain</keyword>
<feature type="transmembrane region" description="Helical" evidence="3">
    <location>
        <begin position="139"/>
        <end position="163"/>
    </location>
</feature>
<dbReference type="CDD" id="cd00054">
    <property type="entry name" value="EGF_CA"/>
    <property type="match status" value="1"/>
</dbReference>
<accession>A0A8B8EA54</accession>
<gene>
    <name evidence="7" type="primary">LOC111132813</name>
</gene>
<sequence>MTSKAKPTYMRLPQILVLLTITVCVEPDGKSIGACTVDDDCPQNATCVIMYSNMGNCECDEDFYPYDSPVTVEGNAVVLCTPVVCFPSNENPCSKKGECVVEYGRFVCKCYKGYYGETCEKSSTSMTTPSITETPRGGYGGPLAAAGAGLFAIVLLGASAAALTSSSG</sequence>
<organism evidence="6 7">
    <name type="scientific">Crassostrea virginica</name>
    <name type="common">Eastern oyster</name>
    <dbReference type="NCBI Taxonomy" id="6565"/>
    <lineage>
        <taxon>Eukaryota</taxon>
        <taxon>Metazoa</taxon>
        <taxon>Spiralia</taxon>
        <taxon>Lophotrochozoa</taxon>
        <taxon>Mollusca</taxon>
        <taxon>Bivalvia</taxon>
        <taxon>Autobranchia</taxon>
        <taxon>Pteriomorphia</taxon>
        <taxon>Ostreida</taxon>
        <taxon>Ostreoidea</taxon>
        <taxon>Ostreidae</taxon>
        <taxon>Crassostrea</taxon>
    </lineage>
</organism>
<proteinExistence type="predicted"/>
<feature type="domain" description="EGF-like" evidence="5">
    <location>
        <begin position="81"/>
        <end position="120"/>
    </location>
</feature>
<evidence type="ECO:0000313" key="7">
    <source>
        <dbReference type="RefSeq" id="XP_022336366.1"/>
    </source>
</evidence>
<evidence type="ECO:0000313" key="6">
    <source>
        <dbReference type="Proteomes" id="UP000694844"/>
    </source>
</evidence>
<dbReference type="OrthoDB" id="6207526at2759"/>
<evidence type="ECO:0000256" key="3">
    <source>
        <dbReference type="SAM" id="Phobius"/>
    </source>
</evidence>
<dbReference type="RefSeq" id="XP_022336366.1">
    <property type="nucleotide sequence ID" value="XM_022480658.1"/>
</dbReference>
<keyword evidence="4" id="KW-0732">Signal</keyword>
<feature type="signal peptide" evidence="4">
    <location>
        <begin position="1"/>
        <end position="27"/>
    </location>
</feature>
<feature type="disulfide bond" evidence="2">
    <location>
        <begin position="110"/>
        <end position="119"/>
    </location>
</feature>
<dbReference type="GeneID" id="111132813"/>
<dbReference type="InterPro" id="IPR013111">
    <property type="entry name" value="EGF_extracell"/>
</dbReference>
<dbReference type="PROSITE" id="PS00022">
    <property type="entry name" value="EGF_1"/>
    <property type="match status" value="1"/>
</dbReference>
<keyword evidence="3" id="KW-0812">Transmembrane</keyword>
<evidence type="ECO:0000256" key="4">
    <source>
        <dbReference type="SAM" id="SignalP"/>
    </source>
</evidence>
<reference evidence="7" key="1">
    <citation type="submission" date="2025-08" db="UniProtKB">
        <authorList>
            <consortium name="RefSeq"/>
        </authorList>
    </citation>
    <scope>IDENTIFICATION</scope>
    <source>
        <tissue evidence="7">Whole sample</tissue>
    </source>
</reference>
<evidence type="ECO:0000256" key="1">
    <source>
        <dbReference type="ARBA" id="ARBA00023157"/>
    </source>
</evidence>
<name>A0A8B8EA54_CRAVI</name>
<keyword evidence="3" id="KW-0472">Membrane</keyword>
<comment type="caution">
    <text evidence="2">Lacks conserved residue(s) required for the propagation of feature annotation.</text>
</comment>
<dbReference type="KEGG" id="cvn:111132813"/>
<dbReference type="AlphaFoldDB" id="A0A8B8EA54"/>
<dbReference type="SMART" id="SM00181">
    <property type="entry name" value="EGF"/>
    <property type="match status" value="2"/>
</dbReference>
<dbReference type="PROSITE" id="PS01186">
    <property type="entry name" value="EGF_2"/>
    <property type="match status" value="1"/>
</dbReference>
<evidence type="ECO:0000256" key="2">
    <source>
        <dbReference type="PROSITE-ProRule" id="PRU00076"/>
    </source>
</evidence>